<sequence>MEPSGCPPWIDPGNAFRLVAKSEKFKANLEYGTSPRTPRTRAAASREAAATSVEPGGPATAKRRLALEAPADLQIIEFQVPIPLEVQVPKKMTQERSS</sequence>
<gene>
    <name evidence="2" type="ORF">C2845_PM18G01300</name>
</gene>
<reference evidence="3" key="1">
    <citation type="journal article" date="2019" name="Nat. Commun.">
        <title>The genome of broomcorn millet.</title>
        <authorList>
            <person name="Zou C."/>
            <person name="Miki D."/>
            <person name="Li D."/>
            <person name="Tang Q."/>
            <person name="Xiao L."/>
            <person name="Rajput S."/>
            <person name="Deng P."/>
            <person name="Jia W."/>
            <person name="Huang R."/>
            <person name="Zhang M."/>
            <person name="Sun Y."/>
            <person name="Hu J."/>
            <person name="Fu X."/>
            <person name="Schnable P.S."/>
            <person name="Li F."/>
            <person name="Zhang H."/>
            <person name="Feng B."/>
            <person name="Zhu X."/>
            <person name="Liu R."/>
            <person name="Schnable J.C."/>
            <person name="Zhu J.-K."/>
            <person name="Zhang H."/>
        </authorList>
    </citation>
    <scope>NUCLEOTIDE SEQUENCE [LARGE SCALE GENOMIC DNA]</scope>
</reference>
<name>A0A3L6PLX8_PANMI</name>
<feature type="compositionally biased region" description="Low complexity" evidence="1">
    <location>
        <begin position="33"/>
        <end position="52"/>
    </location>
</feature>
<feature type="region of interest" description="Disordered" evidence="1">
    <location>
        <begin position="29"/>
        <end position="58"/>
    </location>
</feature>
<dbReference type="EMBL" id="PQIB02000017">
    <property type="protein sequence ID" value="RLM58648.1"/>
    <property type="molecule type" value="Genomic_DNA"/>
</dbReference>
<comment type="caution">
    <text evidence="2">The sequence shown here is derived from an EMBL/GenBank/DDBJ whole genome shotgun (WGS) entry which is preliminary data.</text>
</comment>
<evidence type="ECO:0000256" key="1">
    <source>
        <dbReference type="SAM" id="MobiDB-lite"/>
    </source>
</evidence>
<organism evidence="2 3">
    <name type="scientific">Panicum miliaceum</name>
    <name type="common">Proso millet</name>
    <name type="synonym">Broomcorn millet</name>
    <dbReference type="NCBI Taxonomy" id="4540"/>
    <lineage>
        <taxon>Eukaryota</taxon>
        <taxon>Viridiplantae</taxon>
        <taxon>Streptophyta</taxon>
        <taxon>Embryophyta</taxon>
        <taxon>Tracheophyta</taxon>
        <taxon>Spermatophyta</taxon>
        <taxon>Magnoliopsida</taxon>
        <taxon>Liliopsida</taxon>
        <taxon>Poales</taxon>
        <taxon>Poaceae</taxon>
        <taxon>PACMAD clade</taxon>
        <taxon>Panicoideae</taxon>
        <taxon>Panicodae</taxon>
        <taxon>Paniceae</taxon>
        <taxon>Panicinae</taxon>
        <taxon>Panicum</taxon>
        <taxon>Panicum sect. Panicum</taxon>
    </lineage>
</organism>
<keyword evidence="3" id="KW-1185">Reference proteome</keyword>
<dbReference type="Proteomes" id="UP000275267">
    <property type="component" value="Unassembled WGS sequence"/>
</dbReference>
<evidence type="ECO:0000313" key="2">
    <source>
        <dbReference type="EMBL" id="RLM58648.1"/>
    </source>
</evidence>
<protein>
    <submittedName>
        <fullName evidence="2">Uncharacterized protein</fullName>
    </submittedName>
</protein>
<dbReference type="AlphaFoldDB" id="A0A3L6PLX8"/>
<evidence type="ECO:0000313" key="3">
    <source>
        <dbReference type="Proteomes" id="UP000275267"/>
    </source>
</evidence>
<accession>A0A3L6PLX8</accession>
<proteinExistence type="predicted"/>